<dbReference type="PRINTS" id="PR00410">
    <property type="entry name" value="PHEHYDRXLASE"/>
</dbReference>
<dbReference type="SUPFAM" id="SSF52343">
    <property type="entry name" value="Ferredoxin reductase-like, C-terminal NADP-linked domain"/>
    <property type="match status" value="1"/>
</dbReference>
<dbReference type="InterPro" id="IPR019480">
    <property type="entry name" value="Dihydroorotate_DH_Fe-S-bd"/>
</dbReference>
<dbReference type="Gene3D" id="2.40.30.10">
    <property type="entry name" value="Translation factors"/>
    <property type="match status" value="1"/>
</dbReference>
<dbReference type="PROSITE" id="PS51384">
    <property type="entry name" value="FAD_FR"/>
    <property type="match status" value="1"/>
</dbReference>
<dbReference type="InterPro" id="IPR017938">
    <property type="entry name" value="Riboflavin_synthase-like_b-brl"/>
</dbReference>
<dbReference type="InterPro" id="IPR001433">
    <property type="entry name" value="OxRdtase_FAD/NAD-bd"/>
</dbReference>
<feature type="domain" description="FAD-binding FR-type" evidence="1">
    <location>
        <begin position="4"/>
        <end position="102"/>
    </location>
</feature>
<dbReference type="SUPFAM" id="SSF63380">
    <property type="entry name" value="Riboflavin synthase domain-like"/>
    <property type="match status" value="1"/>
</dbReference>
<reference evidence="3" key="1">
    <citation type="journal article" date="2019" name="Int. J. Syst. Evol. Microbiol.">
        <title>The Global Catalogue of Microorganisms (GCM) 10K type strain sequencing project: providing services to taxonomists for standard genome sequencing and annotation.</title>
        <authorList>
            <consortium name="The Broad Institute Genomics Platform"/>
            <consortium name="The Broad Institute Genome Sequencing Center for Infectious Disease"/>
            <person name="Wu L."/>
            <person name="Ma J."/>
        </authorList>
    </citation>
    <scope>NUCLEOTIDE SEQUENCE [LARGE SCALE GENOMIC DNA]</scope>
    <source>
        <strain evidence="3">JCM 15896</strain>
    </source>
</reference>
<dbReference type="InterPro" id="IPR039261">
    <property type="entry name" value="FNR_nucleotide-bd"/>
</dbReference>
<gene>
    <name evidence="2" type="primary">asrB</name>
    <name evidence="2" type="ORF">GCM10009114_32520</name>
</gene>
<organism evidence="2 3">
    <name type="scientific">Aliiglaciecola litoralis</name>
    <dbReference type="NCBI Taxonomy" id="582857"/>
    <lineage>
        <taxon>Bacteria</taxon>
        <taxon>Pseudomonadati</taxon>
        <taxon>Pseudomonadota</taxon>
        <taxon>Gammaproteobacteria</taxon>
        <taxon>Alteromonadales</taxon>
        <taxon>Alteromonadaceae</taxon>
        <taxon>Aliiglaciecola</taxon>
    </lineage>
</organism>
<comment type="caution">
    <text evidence="2">The sequence shown here is derived from an EMBL/GenBank/DDBJ whole genome shotgun (WGS) entry which is preliminary data.</text>
</comment>
<protein>
    <submittedName>
        <fullName evidence="2">Anaerobic sulfite reductase subunit AsrB</fullName>
    </submittedName>
</protein>
<accession>A0ABP3X0S7</accession>
<dbReference type="Gene3D" id="3.40.50.80">
    <property type="entry name" value="Nucleotide-binding domain of ferredoxin-NADP reductase (FNR) module"/>
    <property type="match status" value="1"/>
</dbReference>
<name>A0ABP3X0S7_9ALTE</name>
<evidence type="ECO:0000313" key="3">
    <source>
        <dbReference type="Proteomes" id="UP001500359"/>
    </source>
</evidence>
<proteinExistence type="predicted"/>
<sequence>MLQLTPRSIRIVDSYEDGQNAKHVTFEPIDFIHEQPVRIGQFFMLSVPGAGLAPFTYTSLPDSKGRFVALIRKVGKLTKAIYALKQGAVLGYNGPYGQGWPIEMLANKEVLIVAGGCGIAPLAATIDHLIEIGRAGNTTLIYGAKDRPSQVLSRERRNWQNKILVHDTFMQTNDADKSGTPTQHIENVLAESDRHPQIVLTCGPEAMMRSVAITCHRLLISSDKIWLSLEKRMRCGIGLCGHCYLANELVCKQGPTYRYDKLLELENKTTVFHKHTGLYQYC</sequence>
<dbReference type="RefSeq" id="WP_343861893.1">
    <property type="nucleotide sequence ID" value="NZ_BAAAFD010000011.1"/>
</dbReference>
<dbReference type="EMBL" id="BAAAFD010000011">
    <property type="protein sequence ID" value="GAA0859354.1"/>
    <property type="molecule type" value="Genomic_DNA"/>
</dbReference>
<dbReference type="Pfam" id="PF00175">
    <property type="entry name" value="NAD_binding_1"/>
    <property type="match status" value="1"/>
</dbReference>
<dbReference type="Proteomes" id="UP001500359">
    <property type="component" value="Unassembled WGS sequence"/>
</dbReference>
<dbReference type="Pfam" id="PF10418">
    <property type="entry name" value="DHODB_Fe-S_bind"/>
    <property type="match status" value="1"/>
</dbReference>
<dbReference type="InterPro" id="IPR050353">
    <property type="entry name" value="PyrK_electron_transfer"/>
</dbReference>
<dbReference type="PANTHER" id="PTHR43513:SF3">
    <property type="entry name" value="DIHYDROOROTATE DEHYDROGENASE B (NAD(+)), ELECTRON TRANSFER SUBUNIT-RELATED"/>
    <property type="match status" value="1"/>
</dbReference>
<evidence type="ECO:0000313" key="2">
    <source>
        <dbReference type="EMBL" id="GAA0859354.1"/>
    </source>
</evidence>
<dbReference type="InterPro" id="IPR017927">
    <property type="entry name" value="FAD-bd_FR_type"/>
</dbReference>
<keyword evidence="3" id="KW-1185">Reference proteome</keyword>
<dbReference type="PANTHER" id="PTHR43513">
    <property type="entry name" value="DIHYDROOROTATE DEHYDROGENASE B (NAD(+)), ELECTRON TRANSFER SUBUNIT"/>
    <property type="match status" value="1"/>
</dbReference>
<dbReference type="InterPro" id="IPR012165">
    <property type="entry name" value="Cyt_c3_hydrogenase_gsu"/>
</dbReference>
<dbReference type="PIRSF" id="PIRSF006816">
    <property type="entry name" value="Cyc3_hyd_g"/>
    <property type="match status" value="1"/>
</dbReference>
<evidence type="ECO:0000259" key="1">
    <source>
        <dbReference type="PROSITE" id="PS51384"/>
    </source>
</evidence>